<dbReference type="Proteomes" id="UP000178735">
    <property type="component" value="Unassembled WGS sequence"/>
</dbReference>
<organism evidence="2 3">
    <name type="scientific">Candidatus Wallbacteria bacterium GWC2_49_35</name>
    <dbReference type="NCBI Taxonomy" id="1817813"/>
    <lineage>
        <taxon>Bacteria</taxon>
        <taxon>Candidatus Walliibacteriota</taxon>
    </lineage>
</organism>
<sequence length="195" mass="21318">MYKSILKSVFMVLVLSLVFSSSPSFCADKAEAASSRAKVTGSSIVFTLMEKKVASVNDLIDTLLIFKNISIEKLSLDEKVKILRDAKVIGGRVKINGEGLLNKGFAALLFHGALNLRGGLTLRLTGRSQRNCLQDMIYLKIMPDSSAKDKMSGPELVSLLQRAKEFNLAKAGIAEEPQAASEVVQEKVEKIETRK</sequence>
<comment type="caution">
    <text evidence="2">The sequence shown here is derived from an EMBL/GenBank/DDBJ whole genome shotgun (WGS) entry which is preliminary data.</text>
</comment>
<dbReference type="EMBL" id="MGFH01000201">
    <property type="protein sequence ID" value="OGM02759.1"/>
    <property type="molecule type" value="Genomic_DNA"/>
</dbReference>
<evidence type="ECO:0000256" key="1">
    <source>
        <dbReference type="SAM" id="SignalP"/>
    </source>
</evidence>
<accession>A0A1F7WK13</accession>
<evidence type="ECO:0000313" key="3">
    <source>
        <dbReference type="Proteomes" id="UP000178735"/>
    </source>
</evidence>
<keyword evidence="1" id="KW-0732">Signal</keyword>
<gene>
    <name evidence="2" type="ORF">A2008_04070</name>
</gene>
<evidence type="ECO:0000313" key="2">
    <source>
        <dbReference type="EMBL" id="OGM02759.1"/>
    </source>
</evidence>
<dbReference type="AlphaFoldDB" id="A0A1F7WK13"/>
<proteinExistence type="predicted"/>
<name>A0A1F7WK13_9BACT</name>
<feature type="chain" id="PRO_5009533455" evidence="1">
    <location>
        <begin position="27"/>
        <end position="195"/>
    </location>
</feature>
<dbReference type="STRING" id="1817813.A2008_04070"/>
<protein>
    <submittedName>
        <fullName evidence="2">Uncharacterized protein</fullName>
    </submittedName>
</protein>
<reference evidence="2 3" key="1">
    <citation type="journal article" date="2016" name="Nat. Commun.">
        <title>Thousands of microbial genomes shed light on interconnected biogeochemical processes in an aquifer system.</title>
        <authorList>
            <person name="Anantharaman K."/>
            <person name="Brown C.T."/>
            <person name="Hug L.A."/>
            <person name="Sharon I."/>
            <person name="Castelle C.J."/>
            <person name="Probst A.J."/>
            <person name="Thomas B.C."/>
            <person name="Singh A."/>
            <person name="Wilkins M.J."/>
            <person name="Karaoz U."/>
            <person name="Brodie E.L."/>
            <person name="Williams K.H."/>
            <person name="Hubbard S.S."/>
            <person name="Banfield J.F."/>
        </authorList>
    </citation>
    <scope>NUCLEOTIDE SEQUENCE [LARGE SCALE GENOMIC DNA]</scope>
</reference>
<feature type="signal peptide" evidence="1">
    <location>
        <begin position="1"/>
        <end position="26"/>
    </location>
</feature>